<comment type="caution">
    <text evidence="8">The sequence shown here is derived from an EMBL/GenBank/DDBJ whole genome shotgun (WGS) entry which is preliminary data.</text>
</comment>
<sequence>MMRRIFNLAILMLSCLFLFGCEQKSNSEQANKTDKKEIVVGLPPSMHNILMERVVKPELEQKGYTVKLVNFSSLRDSNTALVEGSIDMNAAQHQAYLDVYNKETNNDLVSLVHIPSISAALFSQSHRSVNEIAPNQIIAIPNDPSNTARALLLLQKLNWITLKPDTKSGTANINDIAENKYDLKFRLLLSEIIPRTLGEVDYAIMPGGVAWLSKIPADNVLFQEQLSPNLELMVVVKKENLNTAWAKEVKAIYQSDVLKRFINEDPDAKGRFIWPQQ</sequence>
<keyword evidence="3 7" id="KW-0732">Signal</keyword>
<accession>A0A556SUJ9</accession>
<gene>
    <name evidence="8" type="ORF">FPQ15_03040</name>
</gene>
<evidence type="ECO:0000256" key="3">
    <source>
        <dbReference type="ARBA" id="ARBA00022729"/>
    </source>
</evidence>
<dbReference type="Pfam" id="PF03180">
    <property type="entry name" value="Lipoprotein_9"/>
    <property type="match status" value="1"/>
</dbReference>
<dbReference type="GO" id="GO:0016020">
    <property type="term" value="C:membrane"/>
    <property type="evidence" value="ECO:0007669"/>
    <property type="project" value="UniProtKB-SubCell"/>
</dbReference>
<keyword evidence="5" id="KW-0564">Palmitate</keyword>
<feature type="chain" id="PRO_5021766061" evidence="7">
    <location>
        <begin position="21"/>
        <end position="277"/>
    </location>
</feature>
<organism evidence="8 9">
    <name type="scientific">Gilliamella apicola</name>
    <dbReference type="NCBI Taxonomy" id="1196095"/>
    <lineage>
        <taxon>Bacteria</taxon>
        <taxon>Pseudomonadati</taxon>
        <taxon>Pseudomonadota</taxon>
        <taxon>Gammaproteobacteria</taxon>
        <taxon>Orbales</taxon>
        <taxon>Orbaceae</taxon>
        <taxon>Gilliamella</taxon>
    </lineage>
</organism>
<evidence type="ECO:0000313" key="8">
    <source>
        <dbReference type="EMBL" id="TSK04803.1"/>
    </source>
</evidence>
<proteinExistence type="inferred from homology"/>
<name>A0A556SUJ9_9GAMM</name>
<dbReference type="Gene3D" id="3.40.190.10">
    <property type="entry name" value="Periplasmic binding protein-like II"/>
    <property type="match status" value="2"/>
</dbReference>
<dbReference type="PANTHER" id="PTHR30429:SF0">
    <property type="entry name" value="METHIONINE-BINDING LIPOPROTEIN METQ"/>
    <property type="match status" value="1"/>
</dbReference>
<dbReference type="Proteomes" id="UP000319483">
    <property type="component" value="Unassembled WGS sequence"/>
</dbReference>
<evidence type="ECO:0000256" key="7">
    <source>
        <dbReference type="SAM" id="SignalP"/>
    </source>
</evidence>
<dbReference type="PANTHER" id="PTHR30429">
    <property type="entry name" value="D-METHIONINE-BINDING LIPOPROTEIN METQ"/>
    <property type="match status" value="1"/>
</dbReference>
<evidence type="ECO:0000256" key="2">
    <source>
        <dbReference type="ARBA" id="ARBA00008973"/>
    </source>
</evidence>
<dbReference type="PROSITE" id="PS51257">
    <property type="entry name" value="PROKAR_LIPOPROTEIN"/>
    <property type="match status" value="1"/>
</dbReference>
<evidence type="ECO:0000256" key="4">
    <source>
        <dbReference type="ARBA" id="ARBA00023136"/>
    </source>
</evidence>
<dbReference type="AlphaFoldDB" id="A0A556SUJ9"/>
<evidence type="ECO:0000256" key="6">
    <source>
        <dbReference type="ARBA" id="ARBA00023288"/>
    </source>
</evidence>
<evidence type="ECO:0000313" key="9">
    <source>
        <dbReference type="Proteomes" id="UP000319483"/>
    </source>
</evidence>
<protein>
    <submittedName>
        <fullName evidence="8">Metal ABC transporter substrate-binding protein</fullName>
    </submittedName>
</protein>
<comment type="subcellular location">
    <subcellularLocation>
        <location evidence="1">Membrane</location>
        <topology evidence="1">Lipid-anchor</topology>
    </subcellularLocation>
</comment>
<reference evidence="8 9" key="1">
    <citation type="submission" date="2019-07" db="EMBL/GenBank/DDBJ databases">
        <title>Gilliamella genomes.</title>
        <authorList>
            <person name="Zheng H."/>
        </authorList>
    </citation>
    <scope>NUCLEOTIDE SEQUENCE [LARGE SCALE GENOMIC DNA]</scope>
    <source>
        <strain evidence="8 9">W8127</strain>
    </source>
</reference>
<evidence type="ECO:0000256" key="1">
    <source>
        <dbReference type="ARBA" id="ARBA00004635"/>
    </source>
</evidence>
<dbReference type="EMBL" id="VMHM01000003">
    <property type="protein sequence ID" value="TSK04803.1"/>
    <property type="molecule type" value="Genomic_DNA"/>
</dbReference>
<keyword evidence="4" id="KW-0472">Membrane</keyword>
<dbReference type="InterPro" id="IPR004872">
    <property type="entry name" value="Lipoprotein_NlpA"/>
</dbReference>
<keyword evidence="6" id="KW-0449">Lipoprotein</keyword>
<comment type="similarity">
    <text evidence="2">Belongs to the NlpA lipoprotein family.</text>
</comment>
<evidence type="ECO:0000256" key="5">
    <source>
        <dbReference type="ARBA" id="ARBA00023139"/>
    </source>
</evidence>
<feature type="signal peptide" evidence="7">
    <location>
        <begin position="1"/>
        <end position="20"/>
    </location>
</feature>
<dbReference type="SUPFAM" id="SSF53850">
    <property type="entry name" value="Periplasmic binding protein-like II"/>
    <property type="match status" value="1"/>
</dbReference>